<dbReference type="InterPro" id="IPR000504">
    <property type="entry name" value="RRM_dom"/>
</dbReference>
<feature type="compositionally biased region" description="Polar residues" evidence="10">
    <location>
        <begin position="206"/>
        <end position="223"/>
    </location>
</feature>
<evidence type="ECO:0000256" key="2">
    <source>
        <dbReference type="ARBA" id="ARBA00004496"/>
    </source>
</evidence>
<evidence type="ECO:0000313" key="12">
    <source>
        <dbReference type="Proteomes" id="UP000035681"/>
    </source>
</evidence>
<dbReference type="InterPro" id="IPR050886">
    <property type="entry name" value="RNA-binding_reg"/>
</dbReference>
<evidence type="ECO:0000256" key="6">
    <source>
        <dbReference type="ARBA" id="ARBA00022884"/>
    </source>
</evidence>
<dbReference type="GO" id="GO:0005829">
    <property type="term" value="C:cytosol"/>
    <property type="evidence" value="ECO:0007669"/>
    <property type="project" value="TreeGrafter"/>
</dbReference>
<proteinExistence type="predicted"/>
<evidence type="ECO:0000256" key="9">
    <source>
        <dbReference type="PROSITE-ProRule" id="PRU00176"/>
    </source>
</evidence>
<organism evidence="12 13">
    <name type="scientific">Strongyloides stercoralis</name>
    <name type="common">Threadworm</name>
    <dbReference type="NCBI Taxonomy" id="6248"/>
    <lineage>
        <taxon>Eukaryota</taxon>
        <taxon>Metazoa</taxon>
        <taxon>Ecdysozoa</taxon>
        <taxon>Nematoda</taxon>
        <taxon>Chromadorea</taxon>
        <taxon>Rhabditida</taxon>
        <taxon>Tylenchina</taxon>
        <taxon>Panagrolaimomorpha</taxon>
        <taxon>Strongyloidoidea</taxon>
        <taxon>Strongyloididae</taxon>
        <taxon>Strongyloides</taxon>
    </lineage>
</organism>
<comment type="subcellular location">
    <subcellularLocation>
        <location evidence="2">Cytoplasm</location>
    </subcellularLocation>
    <subcellularLocation>
        <location evidence="1">Nucleus</location>
    </subcellularLocation>
</comment>
<dbReference type="SMART" id="SM00360">
    <property type="entry name" value="RRM"/>
    <property type="match status" value="1"/>
</dbReference>
<dbReference type="PANTHER" id="PTHR48024:SF56">
    <property type="entry name" value="HETEROGENEOUS NUCLEAR RIBONUCLEOPROTEIN A0"/>
    <property type="match status" value="1"/>
</dbReference>
<keyword evidence="8" id="KW-0539">Nucleus</keyword>
<dbReference type="GO" id="GO:0006397">
    <property type="term" value="P:mRNA processing"/>
    <property type="evidence" value="ECO:0007669"/>
    <property type="project" value="UniProtKB-KW"/>
</dbReference>
<evidence type="ECO:0000256" key="10">
    <source>
        <dbReference type="SAM" id="MobiDB-lite"/>
    </source>
</evidence>
<name>A0AAF5CS88_STRER</name>
<dbReference type="PANTHER" id="PTHR48024">
    <property type="entry name" value="GEO13361P1-RELATED"/>
    <property type="match status" value="1"/>
</dbReference>
<dbReference type="InterPro" id="IPR035979">
    <property type="entry name" value="RBD_domain_sf"/>
</dbReference>
<dbReference type="SUPFAM" id="SSF54928">
    <property type="entry name" value="RNA-binding domain, RBD"/>
    <property type="match status" value="1"/>
</dbReference>
<keyword evidence="4" id="KW-0507">mRNA processing</keyword>
<dbReference type="Proteomes" id="UP000035681">
    <property type="component" value="Unplaced"/>
</dbReference>
<evidence type="ECO:0000256" key="7">
    <source>
        <dbReference type="ARBA" id="ARBA00023187"/>
    </source>
</evidence>
<dbReference type="Pfam" id="PF00076">
    <property type="entry name" value="RRM_1"/>
    <property type="match status" value="1"/>
</dbReference>
<evidence type="ECO:0000256" key="4">
    <source>
        <dbReference type="ARBA" id="ARBA00022664"/>
    </source>
</evidence>
<dbReference type="PROSITE" id="PS50102">
    <property type="entry name" value="RRM"/>
    <property type="match status" value="1"/>
</dbReference>
<feature type="domain" description="RRM" evidence="11">
    <location>
        <begin position="51"/>
        <end position="128"/>
    </location>
</feature>
<keyword evidence="6 9" id="KW-0694">RNA-binding</keyword>
<keyword evidence="3" id="KW-0963">Cytoplasm</keyword>
<accession>A0AAF5CS88</accession>
<dbReference type="CDD" id="cd12384">
    <property type="entry name" value="RRM_RBM24_RBM38_like"/>
    <property type="match status" value="1"/>
</dbReference>
<dbReference type="GO" id="GO:0008380">
    <property type="term" value="P:RNA splicing"/>
    <property type="evidence" value="ECO:0007669"/>
    <property type="project" value="UniProtKB-KW"/>
</dbReference>
<reference evidence="13" key="1">
    <citation type="submission" date="2024-02" db="UniProtKB">
        <authorList>
            <consortium name="WormBaseParasite"/>
        </authorList>
    </citation>
    <scope>IDENTIFICATION</scope>
</reference>
<evidence type="ECO:0000256" key="3">
    <source>
        <dbReference type="ARBA" id="ARBA00022490"/>
    </source>
</evidence>
<dbReference type="GO" id="GO:0005634">
    <property type="term" value="C:nucleus"/>
    <property type="evidence" value="ECO:0007669"/>
    <property type="project" value="UniProtKB-SubCell"/>
</dbReference>
<dbReference type="Gene3D" id="3.30.70.330">
    <property type="match status" value="1"/>
</dbReference>
<keyword evidence="7" id="KW-0508">mRNA splicing</keyword>
<keyword evidence="5" id="KW-0221">Differentiation</keyword>
<evidence type="ECO:0000256" key="1">
    <source>
        <dbReference type="ARBA" id="ARBA00004123"/>
    </source>
</evidence>
<feature type="compositionally biased region" description="Low complexity" evidence="10">
    <location>
        <begin position="224"/>
        <end position="236"/>
    </location>
</feature>
<dbReference type="GO" id="GO:0030154">
    <property type="term" value="P:cell differentiation"/>
    <property type="evidence" value="ECO:0007669"/>
    <property type="project" value="UniProtKB-KW"/>
</dbReference>
<feature type="region of interest" description="Disordered" evidence="10">
    <location>
        <begin position="202"/>
        <end position="236"/>
    </location>
</feature>
<dbReference type="FunFam" id="3.30.70.330:FF:000077">
    <property type="entry name" value="RNA-binding motif protein 24"/>
    <property type="match status" value="1"/>
</dbReference>
<evidence type="ECO:0000259" key="11">
    <source>
        <dbReference type="PROSITE" id="PS50102"/>
    </source>
</evidence>
<dbReference type="AlphaFoldDB" id="A0AAF5CS88"/>
<dbReference type="GO" id="GO:0003730">
    <property type="term" value="F:mRNA 3'-UTR binding"/>
    <property type="evidence" value="ECO:0007669"/>
    <property type="project" value="TreeGrafter"/>
</dbReference>
<sequence>MLPAIYGPLQPVNNNVSSTRPSEHLITSAAAAALAQSAEHIANGSKDTTFTKIFVGGLPYHTTDKTLHEFFEVYGDIEEAVVITDRATQKSRGYGFVTMKDRAAAERACKDPNPIIDGRKANVNLAYLGAKPRNNVQLAAVASTLSQLPLQAQLQALFPAARLGLSPLYIPTQRPTQLLTPAVSASQLSLAAQIQAAAAFNNSSNRPQVQTTTSTGGNQTAGVSSQNNTSLTTNATSSLPSVNQQAYFDYATTMAASLNNPGNVGIGITPNTIFNPQVSPTYESYNLSSPYITINPFYQNYLLALQKQMTTTPAIKMCVIQKIYIYVLFVENYRLEKDRHSQVVLSYSLRVLRNMKRSTRYYYEMNDKATRKLNQKVNSEYSIDGRIVKVANKFSELTKKVMQNFNSSNNVEFLSALTERSRYNSCNIPTSHMDIYEQDNTLQHDNNNIISICTDSTFQTTSVFDKVMDYLSRIPDKIYDDIEDKEVYDDEDDDISENGYINIDEHDEEKTCKYIGTKKTQPIDIPTTPIEENPFVGSPHIEYKINAITGQKYISNIFVNKPKLF</sequence>
<evidence type="ECO:0000256" key="8">
    <source>
        <dbReference type="ARBA" id="ARBA00023242"/>
    </source>
</evidence>
<evidence type="ECO:0000256" key="5">
    <source>
        <dbReference type="ARBA" id="ARBA00022782"/>
    </source>
</evidence>
<keyword evidence="12" id="KW-1185">Reference proteome</keyword>
<protein>
    <submittedName>
        <fullName evidence="13">RRM domain-containing protein</fullName>
    </submittedName>
</protein>
<dbReference type="WBParaSite" id="TCONS_00001007.p1">
    <property type="protein sequence ID" value="TCONS_00001007.p1"/>
    <property type="gene ID" value="XLOC_000950"/>
</dbReference>
<dbReference type="InterPro" id="IPR012677">
    <property type="entry name" value="Nucleotide-bd_a/b_plait_sf"/>
</dbReference>
<evidence type="ECO:0000313" key="13">
    <source>
        <dbReference type="WBParaSite" id="TCONS_00001007.p1"/>
    </source>
</evidence>